<comment type="domain">
    <text evidence="7">The DHHC domain is required for palmitoyltransferase activity.</text>
</comment>
<keyword evidence="4 7" id="KW-1133">Transmembrane helix</keyword>
<name>A0A814RLB1_9BILA</name>
<feature type="domain" description="Palmitoyltransferase DHHC" evidence="8">
    <location>
        <begin position="100"/>
        <end position="215"/>
    </location>
</feature>
<dbReference type="InterPro" id="IPR039859">
    <property type="entry name" value="PFA4/ZDH16/20/ERF2-like"/>
</dbReference>
<comment type="caution">
    <text evidence="9">The sequence shown here is derived from an EMBL/GenBank/DDBJ whole genome shotgun (WGS) entry which is preliminary data.</text>
</comment>
<proteinExistence type="inferred from homology"/>
<dbReference type="PROSITE" id="PS50216">
    <property type="entry name" value="DHHC"/>
    <property type="match status" value="1"/>
</dbReference>
<accession>A0A814RLB1</accession>
<keyword evidence="6 7" id="KW-0012">Acyltransferase</keyword>
<gene>
    <name evidence="9" type="ORF">RFH988_LOCUS21098</name>
</gene>
<feature type="transmembrane region" description="Helical" evidence="7">
    <location>
        <begin position="12"/>
        <end position="33"/>
    </location>
</feature>
<dbReference type="Pfam" id="PF01529">
    <property type="entry name" value="DHHC"/>
    <property type="match status" value="1"/>
</dbReference>
<dbReference type="OrthoDB" id="331948at2759"/>
<dbReference type="GO" id="GO:0016020">
    <property type="term" value="C:membrane"/>
    <property type="evidence" value="ECO:0007669"/>
    <property type="project" value="UniProtKB-SubCell"/>
</dbReference>
<evidence type="ECO:0000256" key="7">
    <source>
        <dbReference type="RuleBase" id="RU079119"/>
    </source>
</evidence>
<evidence type="ECO:0000313" key="10">
    <source>
        <dbReference type="Proteomes" id="UP000663882"/>
    </source>
</evidence>
<feature type="transmembrane region" description="Helical" evidence="7">
    <location>
        <begin position="145"/>
        <end position="171"/>
    </location>
</feature>
<reference evidence="9" key="1">
    <citation type="submission" date="2021-02" db="EMBL/GenBank/DDBJ databases">
        <authorList>
            <person name="Nowell W R."/>
        </authorList>
    </citation>
    <scope>NUCLEOTIDE SEQUENCE</scope>
</reference>
<feature type="transmembrane region" description="Helical" evidence="7">
    <location>
        <begin position="177"/>
        <end position="201"/>
    </location>
</feature>
<evidence type="ECO:0000256" key="5">
    <source>
        <dbReference type="ARBA" id="ARBA00023136"/>
    </source>
</evidence>
<dbReference type="AlphaFoldDB" id="A0A814RLB1"/>
<dbReference type="InterPro" id="IPR001594">
    <property type="entry name" value="Palmitoyltrfase_DHHC"/>
</dbReference>
<evidence type="ECO:0000256" key="1">
    <source>
        <dbReference type="ARBA" id="ARBA00004141"/>
    </source>
</evidence>
<comment type="similarity">
    <text evidence="7">Belongs to the DHHC palmitoyltransferase family.</text>
</comment>
<evidence type="ECO:0000256" key="4">
    <source>
        <dbReference type="ARBA" id="ARBA00022989"/>
    </source>
</evidence>
<dbReference type="GO" id="GO:0019706">
    <property type="term" value="F:protein-cysteine S-palmitoyltransferase activity"/>
    <property type="evidence" value="ECO:0007669"/>
    <property type="project" value="UniProtKB-EC"/>
</dbReference>
<organism evidence="9 10">
    <name type="scientific">Rotaria sordida</name>
    <dbReference type="NCBI Taxonomy" id="392033"/>
    <lineage>
        <taxon>Eukaryota</taxon>
        <taxon>Metazoa</taxon>
        <taxon>Spiralia</taxon>
        <taxon>Gnathifera</taxon>
        <taxon>Rotifera</taxon>
        <taxon>Eurotatoria</taxon>
        <taxon>Bdelloidea</taxon>
        <taxon>Philodinida</taxon>
        <taxon>Philodinidae</taxon>
        <taxon>Rotaria</taxon>
    </lineage>
</organism>
<comment type="subcellular location">
    <subcellularLocation>
        <location evidence="1">Membrane</location>
        <topology evidence="1">Multi-pass membrane protein</topology>
    </subcellularLocation>
</comment>
<evidence type="ECO:0000256" key="6">
    <source>
        <dbReference type="ARBA" id="ARBA00023315"/>
    </source>
</evidence>
<comment type="catalytic activity">
    <reaction evidence="7">
        <text>L-cysteinyl-[protein] + hexadecanoyl-CoA = S-hexadecanoyl-L-cysteinyl-[protein] + CoA</text>
        <dbReference type="Rhea" id="RHEA:36683"/>
        <dbReference type="Rhea" id="RHEA-COMP:10131"/>
        <dbReference type="Rhea" id="RHEA-COMP:11032"/>
        <dbReference type="ChEBI" id="CHEBI:29950"/>
        <dbReference type="ChEBI" id="CHEBI:57287"/>
        <dbReference type="ChEBI" id="CHEBI:57379"/>
        <dbReference type="ChEBI" id="CHEBI:74151"/>
        <dbReference type="EC" id="2.3.1.225"/>
    </reaction>
</comment>
<protein>
    <recommendedName>
        <fullName evidence="7">Palmitoyltransferase</fullName>
        <ecNumber evidence="7">2.3.1.225</ecNumber>
    </recommendedName>
</protein>
<dbReference type="EMBL" id="CAJNOO010001326">
    <property type="protein sequence ID" value="CAF1135509.1"/>
    <property type="molecule type" value="Genomic_DNA"/>
</dbReference>
<keyword evidence="2 7" id="KW-0808">Transferase</keyword>
<evidence type="ECO:0000256" key="2">
    <source>
        <dbReference type="ARBA" id="ARBA00022679"/>
    </source>
</evidence>
<keyword evidence="5 7" id="KW-0472">Membrane</keyword>
<dbReference type="PANTHER" id="PTHR12246">
    <property type="entry name" value="PALMITOYLTRANSFERASE ZDHHC16"/>
    <property type="match status" value="1"/>
</dbReference>
<sequence>MLFRKDPCGIVCILLTYAMLLHCLYVILFVLIIPLFNESLYGTLNALIICSLIFLSILSHVRAAYSDPGFVPLPKKGLDFSDVTTNVNTNSSLKSNEIGWTICNRCDTYRPARSHHCRICKRCVRRLDHHCPWINNCVGEFNQKYFILFLFYIGLTSLYVISFVIWSLIVFPQSSEVQVIHSIVLCIESCLFGIFVITVFVDQMQSIINERSLIDTLKLNENSRTVQRILPSKRILFQNVFGSSPMILWLFPCDLKSSNKIINSQDTYCV</sequence>
<keyword evidence="3 7" id="KW-0812">Transmembrane</keyword>
<evidence type="ECO:0000313" key="9">
    <source>
        <dbReference type="EMBL" id="CAF1135509.1"/>
    </source>
</evidence>
<evidence type="ECO:0000259" key="8">
    <source>
        <dbReference type="Pfam" id="PF01529"/>
    </source>
</evidence>
<dbReference type="Proteomes" id="UP000663882">
    <property type="component" value="Unassembled WGS sequence"/>
</dbReference>
<evidence type="ECO:0000256" key="3">
    <source>
        <dbReference type="ARBA" id="ARBA00022692"/>
    </source>
</evidence>
<dbReference type="EC" id="2.3.1.225" evidence="7"/>
<feature type="transmembrane region" description="Helical" evidence="7">
    <location>
        <begin position="39"/>
        <end position="58"/>
    </location>
</feature>